<accession>A0A6M3LU30</accession>
<sequence length="69" mass="7710">MTFINVYPLIKLGLKLISSVGKCIRAKKAAGEDINLWDYLECTLECLNPLESDLIREIADLQGSKNKKA</sequence>
<protein>
    <submittedName>
        <fullName evidence="1">Uncharacterized protein</fullName>
    </submittedName>
</protein>
<dbReference type="AlphaFoldDB" id="A0A6M3LU30"/>
<proteinExistence type="predicted"/>
<evidence type="ECO:0000313" key="1">
    <source>
        <dbReference type="EMBL" id="QJA98847.1"/>
    </source>
</evidence>
<reference evidence="1" key="1">
    <citation type="submission" date="2020-03" db="EMBL/GenBank/DDBJ databases">
        <title>The deep terrestrial virosphere.</title>
        <authorList>
            <person name="Holmfeldt K."/>
            <person name="Nilsson E."/>
            <person name="Simone D."/>
            <person name="Lopez-Fernandez M."/>
            <person name="Wu X."/>
            <person name="de Brujin I."/>
            <person name="Lundin D."/>
            <person name="Andersson A."/>
            <person name="Bertilsson S."/>
            <person name="Dopson M."/>
        </authorList>
    </citation>
    <scope>NUCLEOTIDE SEQUENCE</scope>
    <source>
        <strain evidence="1">MM171A01462</strain>
    </source>
</reference>
<name>A0A6M3LU30_9ZZZZ</name>
<gene>
    <name evidence="1" type="ORF">MM171A01462_0001</name>
</gene>
<dbReference type="EMBL" id="MT143613">
    <property type="protein sequence ID" value="QJA98847.1"/>
    <property type="molecule type" value="Genomic_DNA"/>
</dbReference>
<organism evidence="1">
    <name type="scientific">viral metagenome</name>
    <dbReference type="NCBI Taxonomy" id="1070528"/>
    <lineage>
        <taxon>unclassified sequences</taxon>
        <taxon>metagenomes</taxon>
        <taxon>organismal metagenomes</taxon>
    </lineage>
</organism>